<gene>
    <name evidence="2" type="ORF">H0235_011478</name>
</gene>
<evidence type="ECO:0000256" key="1">
    <source>
        <dbReference type="SAM" id="MobiDB-lite"/>
    </source>
</evidence>
<name>A0A834NRZ9_VESPE</name>
<sequence>METVSRVVGKDKKEDKEGRDRKSRGMKNNKDKMTVAIKLRTRPRRYLGFDGPSYDGRPISLMTRKGRKVKL</sequence>
<dbReference type="EMBL" id="JACSDY010000010">
    <property type="protein sequence ID" value="KAF7416947.1"/>
    <property type="molecule type" value="Genomic_DNA"/>
</dbReference>
<evidence type="ECO:0000313" key="2">
    <source>
        <dbReference type="EMBL" id="KAF7416947.1"/>
    </source>
</evidence>
<organism evidence="2 3">
    <name type="scientific">Vespula pensylvanica</name>
    <name type="common">Western yellow jacket</name>
    <name type="synonym">Wasp</name>
    <dbReference type="NCBI Taxonomy" id="30213"/>
    <lineage>
        <taxon>Eukaryota</taxon>
        <taxon>Metazoa</taxon>
        <taxon>Ecdysozoa</taxon>
        <taxon>Arthropoda</taxon>
        <taxon>Hexapoda</taxon>
        <taxon>Insecta</taxon>
        <taxon>Pterygota</taxon>
        <taxon>Neoptera</taxon>
        <taxon>Endopterygota</taxon>
        <taxon>Hymenoptera</taxon>
        <taxon>Apocrita</taxon>
        <taxon>Aculeata</taxon>
        <taxon>Vespoidea</taxon>
        <taxon>Vespidae</taxon>
        <taxon>Vespinae</taxon>
        <taxon>Vespula</taxon>
    </lineage>
</organism>
<feature type="region of interest" description="Disordered" evidence="1">
    <location>
        <begin position="1"/>
        <end position="31"/>
    </location>
</feature>
<dbReference type="AlphaFoldDB" id="A0A834NRZ9"/>
<keyword evidence="3" id="KW-1185">Reference proteome</keyword>
<feature type="compositionally biased region" description="Basic and acidic residues" evidence="1">
    <location>
        <begin position="8"/>
        <end position="20"/>
    </location>
</feature>
<reference evidence="2" key="1">
    <citation type="journal article" date="2020" name="G3 (Bethesda)">
        <title>High-Quality Assemblies for Three Invasive Social Wasps from the &lt;i&gt;Vespula&lt;/i&gt; Genus.</title>
        <authorList>
            <person name="Harrop T.W.R."/>
            <person name="Guhlin J."/>
            <person name="McLaughlin G.M."/>
            <person name="Permina E."/>
            <person name="Stockwell P."/>
            <person name="Gilligan J."/>
            <person name="Le Lec M.F."/>
            <person name="Gruber M.A.M."/>
            <person name="Quinn O."/>
            <person name="Lovegrove M."/>
            <person name="Duncan E.J."/>
            <person name="Remnant E.J."/>
            <person name="Van Eeckhoven J."/>
            <person name="Graham B."/>
            <person name="Knapp R.A."/>
            <person name="Langford K.W."/>
            <person name="Kronenberg Z."/>
            <person name="Press M.O."/>
            <person name="Eacker S.M."/>
            <person name="Wilson-Rankin E.E."/>
            <person name="Purcell J."/>
            <person name="Lester P.J."/>
            <person name="Dearden P.K."/>
        </authorList>
    </citation>
    <scope>NUCLEOTIDE SEQUENCE</scope>
    <source>
        <strain evidence="2">Volc-1</strain>
    </source>
</reference>
<dbReference type="Proteomes" id="UP000600918">
    <property type="component" value="Unassembled WGS sequence"/>
</dbReference>
<proteinExistence type="predicted"/>
<accession>A0A834NRZ9</accession>
<comment type="caution">
    <text evidence="2">The sequence shown here is derived from an EMBL/GenBank/DDBJ whole genome shotgun (WGS) entry which is preliminary data.</text>
</comment>
<protein>
    <submittedName>
        <fullName evidence="2">Uncharacterized protein</fullName>
    </submittedName>
</protein>
<evidence type="ECO:0000313" key="3">
    <source>
        <dbReference type="Proteomes" id="UP000600918"/>
    </source>
</evidence>